<evidence type="ECO:0000313" key="3">
    <source>
        <dbReference type="Proteomes" id="UP000712600"/>
    </source>
</evidence>
<sequence>MSHMKGARMFLGVRTDGREQRAAGKEHLTSKGSGEFEIGLYPWGHDDMQEDTWEFEIEITDQKQSIHMVKKSMETWAKESNFGQAECLRVVDSYCEGGGAGSQYPNVDGNRVWNPGVLVVEENKSYRSVIAEKLWIAEYRRIYVMDVHTNSENKVKWVVVLSVTRILGSQKSLSSYGDVITVSVFGFWSLEDNAVSLPGSTLKFYGEKIVKQQQRYNTPLLLSAFTHGTFQSPRPPESLFSHCRKMNNDTERLESEEVTRNKTGRDGCSRKAWLSERQK</sequence>
<name>A0A8S9QIG7_BRACR</name>
<organism evidence="2 3">
    <name type="scientific">Brassica cretica</name>
    <name type="common">Mustard</name>
    <dbReference type="NCBI Taxonomy" id="69181"/>
    <lineage>
        <taxon>Eukaryota</taxon>
        <taxon>Viridiplantae</taxon>
        <taxon>Streptophyta</taxon>
        <taxon>Embryophyta</taxon>
        <taxon>Tracheophyta</taxon>
        <taxon>Spermatophyta</taxon>
        <taxon>Magnoliopsida</taxon>
        <taxon>eudicotyledons</taxon>
        <taxon>Gunneridae</taxon>
        <taxon>Pentapetalae</taxon>
        <taxon>rosids</taxon>
        <taxon>malvids</taxon>
        <taxon>Brassicales</taxon>
        <taxon>Brassicaceae</taxon>
        <taxon>Brassiceae</taxon>
        <taxon>Brassica</taxon>
    </lineage>
</organism>
<accession>A0A8S9QIG7</accession>
<feature type="region of interest" description="Disordered" evidence="1">
    <location>
        <begin position="251"/>
        <end position="279"/>
    </location>
</feature>
<reference evidence="2" key="1">
    <citation type="submission" date="2019-12" db="EMBL/GenBank/DDBJ databases">
        <title>Genome sequencing and annotation of Brassica cretica.</title>
        <authorList>
            <person name="Studholme D.J."/>
            <person name="Sarris P."/>
        </authorList>
    </citation>
    <scope>NUCLEOTIDE SEQUENCE</scope>
    <source>
        <strain evidence="2">PFS-109/04</strain>
        <tissue evidence="2">Leaf</tissue>
    </source>
</reference>
<evidence type="ECO:0000313" key="2">
    <source>
        <dbReference type="EMBL" id="KAF3552876.1"/>
    </source>
</evidence>
<comment type="caution">
    <text evidence="2">The sequence shown here is derived from an EMBL/GenBank/DDBJ whole genome shotgun (WGS) entry which is preliminary data.</text>
</comment>
<dbReference type="AlphaFoldDB" id="A0A8S9QIG7"/>
<dbReference type="Proteomes" id="UP000712600">
    <property type="component" value="Unassembled WGS sequence"/>
</dbReference>
<gene>
    <name evidence="2" type="ORF">F2Q69_00011766</name>
</gene>
<evidence type="ECO:0000256" key="1">
    <source>
        <dbReference type="SAM" id="MobiDB-lite"/>
    </source>
</evidence>
<protein>
    <submittedName>
        <fullName evidence="2">Uncharacterized protein</fullName>
    </submittedName>
</protein>
<proteinExistence type="predicted"/>
<dbReference type="EMBL" id="QGKX02000996">
    <property type="protein sequence ID" value="KAF3552876.1"/>
    <property type="molecule type" value="Genomic_DNA"/>
</dbReference>